<evidence type="ECO:0000256" key="1">
    <source>
        <dbReference type="SAM" id="Phobius"/>
    </source>
</evidence>
<keyword evidence="3" id="KW-1185">Reference proteome</keyword>
<dbReference type="AlphaFoldDB" id="A0A917WGP9"/>
<evidence type="ECO:0000313" key="3">
    <source>
        <dbReference type="Proteomes" id="UP000655208"/>
    </source>
</evidence>
<dbReference type="RefSeq" id="WP_188941719.1">
    <property type="nucleotide sequence ID" value="NZ_BMNA01000004.1"/>
</dbReference>
<evidence type="ECO:0000313" key="2">
    <source>
        <dbReference type="EMBL" id="GGM02763.1"/>
    </source>
</evidence>
<gene>
    <name evidence="2" type="ORF">GCM10011594_23580</name>
</gene>
<name>A0A917WGP9_9ACTN</name>
<organism evidence="2 3">
    <name type="scientific">Nakamurella endophytica</name>
    <dbReference type="NCBI Taxonomy" id="1748367"/>
    <lineage>
        <taxon>Bacteria</taxon>
        <taxon>Bacillati</taxon>
        <taxon>Actinomycetota</taxon>
        <taxon>Actinomycetes</taxon>
        <taxon>Nakamurellales</taxon>
        <taxon>Nakamurellaceae</taxon>
        <taxon>Nakamurella</taxon>
    </lineage>
</organism>
<comment type="caution">
    <text evidence="2">The sequence shown here is derived from an EMBL/GenBank/DDBJ whole genome shotgun (WGS) entry which is preliminary data.</text>
</comment>
<accession>A0A917WGP9</accession>
<keyword evidence="1" id="KW-0472">Membrane</keyword>
<sequence length="73" mass="7542">MADGTGARPVAPARRVNVLGVVLGLVFLTVASAGLTGDMWWIFSAATKWIVAGVVAVAGLLLLLSALPGRRRN</sequence>
<dbReference type="EMBL" id="BMNA01000004">
    <property type="protein sequence ID" value="GGM02763.1"/>
    <property type="molecule type" value="Genomic_DNA"/>
</dbReference>
<protein>
    <submittedName>
        <fullName evidence="2">Uncharacterized protein</fullName>
    </submittedName>
</protein>
<dbReference type="Proteomes" id="UP000655208">
    <property type="component" value="Unassembled WGS sequence"/>
</dbReference>
<proteinExistence type="predicted"/>
<feature type="transmembrane region" description="Helical" evidence="1">
    <location>
        <begin position="49"/>
        <end position="67"/>
    </location>
</feature>
<feature type="transmembrane region" description="Helical" evidence="1">
    <location>
        <begin position="18"/>
        <end position="43"/>
    </location>
</feature>
<reference evidence="2" key="2">
    <citation type="submission" date="2020-09" db="EMBL/GenBank/DDBJ databases">
        <authorList>
            <person name="Sun Q."/>
            <person name="Zhou Y."/>
        </authorList>
    </citation>
    <scope>NUCLEOTIDE SEQUENCE</scope>
    <source>
        <strain evidence="2">CGMCC 4.7308</strain>
    </source>
</reference>
<keyword evidence="1" id="KW-0812">Transmembrane</keyword>
<reference evidence="2" key="1">
    <citation type="journal article" date="2014" name="Int. J. Syst. Evol. Microbiol.">
        <title>Complete genome sequence of Corynebacterium casei LMG S-19264T (=DSM 44701T), isolated from a smear-ripened cheese.</title>
        <authorList>
            <consortium name="US DOE Joint Genome Institute (JGI-PGF)"/>
            <person name="Walter F."/>
            <person name="Albersmeier A."/>
            <person name="Kalinowski J."/>
            <person name="Ruckert C."/>
        </authorList>
    </citation>
    <scope>NUCLEOTIDE SEQUENCE</scope>
    <source>
        <strain evidence="2">CGMCC 4.7308</strain>
    </source>
</reference>
<keyword evidence="1" id="KW-1133">Transmembrane helix</keyword>